<comment type="subcellular location">
    <subcellularLocation>
        <location evidence="1 4">Cell outer membrane</location>
    </subcellularLocation>
</comment>
<keyword evidence="6" id="KW-0732">Signal</keyword>
<evidence type="ECO:0000313" key="9">
    <source>
        <dbReference type="EMBL" id="RXR28584.1"/>
    </source>
</evidence>
<dbReference type="PANTHER" id="PTHR40980:SF5">
    <property type="entry name" value="TONB-DEPENDENT RECEPTOR"/>
    <property type="match status" value="1"/>
</dbReference>
<dbReference type="OrthoDB" id="9768470at2"/>
<evidence type="ECO:0000256" key="5">
    <source>
        <dbReference type="SAM" id="MobiDB-lite"/>
    </source>
</evidence>
<dbReference type="InterPro" id="IPR037066">
    <property type="entry name" value="Plug_dom_sf"/>
</dbReference>
<feature type="signal peptide" evidence="6">
    <location>
        <begin position="1"/>
        <end position="23"/>
    </location>
</feature>
<feature type="chain" id="PRO_5020809138" evidence="6">
    <location>
        <begin position="24"/>
        <end position="895"/>
    </location>
</feature>
<keyword evidence="3" id="KW-0998">Cell outer membrane</keyword>
<evidence type="ECO:0000256" key="4">
    <source>
        <dbReference type="RuleBase" id="RU003357"/>
    </source>
</evidence>
<feature type="compositionally biased region" description="Low complexity" evidence="5">
    <location>
        <begin position="25"/>
        <end position="47"/>
    </location>
</feature>
<proteinExistence type="inferred from homology"/>
<evidence type="ECO:0000313" key="10">
    <source>
        <dbReference type="Proteomes" id="UP000290958"/>
    </source>
</evidence>
<evidence type="ECO:0000256" key="2">
    <source>
        <dbReference type="ARBA" id="ARBA00023136"/>
    </source>
</evidence>
<gene>
    <name evidence="9" type="ORF">EQG66_09365</name>
</gene>
<keyword evidence="4" id="KW-0798">TonB box</keyword>
<feature type="domain" description="TonB-dependent receptor-like beta-barrel" evidence="7">
    <location>
        <begin position="538"/>
        <end position="795"/>
    </location>
</feature>
<keyword evidence="2 4" id="KW-0472">Membrane</keyword>
<keyword evidence="10" id="KW-1185">Reference proteome</keyword>
<name>A0A4Q1KJ29_9SPHN</name>
<evidence type="ECO:0000259" key="8">
    <source>
        <dbReference type="Pfam" id="PF07715"/>
    </source>
</evidence>
<dbReference type="EMBL" id="SBKP01000008">
    <property type="protein sequence ID" value="RXR28584.1"/>
    <property type="molecule type" value="Genomic_DNA"/>
</dbReference>
<comment type="similarity">
    <text evidence="4">Belongs to the TonB-dependent receptor family.</text>
</comment>
<dbReference type="Pfam" id="PF07715">
    <property type="entry name" value="Plug"/>
    <property type="match status" value="1"/>
</dbReference>
<protein>
    <submittedName>
        <fullName evidence="9">TonB-dependent receptor</fullName>
    </submittedName>
</protein>
<dbReference type="Pfam" id="PF00593">
    <property type="entry name" value="TonB_dep_Rec_b-barrel"/>
    <property type="match status" value="1"/>
</dbReference>
<comment type="caution">
    <text evidence="9">The sequence shown here is derived from an EMBL/GenBank/DDBJ whole genome shotgun (WGS) entry which is preliminary data.</text>
</comment>
<evidence type="ECO:0000256" key="3">
    <source>
        <dbReference type="ARBA" id="ARBA00023237"/>
    </source>
</evidence>
<accession>A0A4Q1KJ29</accession>
<dbReference type="Gene3D" id="2.170.130.10">
    <property type="entry name" value="TonB-dependent receptor, plug domain"/>
    <property type="match status" value="1"/>
</dbReference>
<evidence type="ECO:0000256" key="1">
    <source>
        <dbReference type="ARBA" id="ARBA00004442"/>
    </source>
</evidence>
<dbReference type="SUPFAM" id="SSF56935">
    <property type="entry name" value="Porins"/>
    <property type="match status" value="1"/>
</dbReference>
<dbReference type="GO" id="GO:0009279">
    <property type="term" value="C:cell outer membrane"/>
    <property type="evidence" value="ECO:0007669"/>
    <property type="project" value="UniProtKB-SubCell"/>
</dbReference>
<dbReference type="InterPro" id="IPR036942">
    <property type="entry name" value="Beta-barrel_TonB_sf"/>
</dbReference>
<sequence length="895" mass="97224">MTSRLAVALLATTALNAPGLALAQEGAPAAPADETAAPAASDPTSVEPQEEQEAPEVSIPGADIVVTGRRDANISKSSNQVVSVLTTAEIARTGEGNIAGALGRVTGLSVVGSGYVYVRGLGDRYSLALLNGSPLPSPEPLKRVVPLDIFPSNVIASSLVQKSYSVNYPGEFGGGVINLTTRAVPRERFLTIGAGISGDSETTGQLGYTYYGSKSDWTGFDNGSRDVPPALKSFFASGDRISSGTVNTRAIASEFFNRHNSVVQRVPKMYPNSSVNLSAGDSFMVGDVNVGLIAAAGYSNRWNTREATQQNSFSSDLSTLETDFRRVSTQNRIVVNGLFGLGLEFGKNRVSWTSLYIRDTVKQARLGIGRRQGGTADFLQQDTRWFERQLIDTQIVGEVELMDGLELDVRGTYANSQREAPFETFFEYVRTNAAADPFGAVFVNRLRGGNSGNATISFSDLNEDLWAGSADLSWKASSGLGLSIGGAWSDTRRYNSRRDFLVRANSLPSGVEVLRPDVLLSPAVINAFNIGLIEGNEGNPVFDATLRNWAGYAKVNWQATDILSIDVGVRYEKAKQVVKPVEVFRVPGASTASTSLDNGYWLPAATLTWQMDTNKQFRVSASKTLARPQFRELIFQSYYDPESNRQYQGNPLLVDSQLYNGEARFEWYFAPEQRFSIAGFYKLIDKPIESYIAASVGDPTTSFANAPEAELWGGEIELVKYFDLFGLGGEKSFFATRRAVLVSNYTFTKSSLKVGRGDKTAVFGAASSIASDYFRNGTPLTGQSDHIVNLQLGIESTERLSQLTLLMTYASERVISRGLNGSPPQPDVIEKPGLRFDIVAREGIKIAGQELELKAEARNITGRSHIEYQQSNGNRIDTNSYKEGRSFSLSASLKF</sequence>
<dbReference type="Gene3D" id="2.40.170.20">
    <property type="entry name" value="TonB-dependent receptor, beta-barrel domain"/>
    <property type="match status" value="1"/>
</dbReference>
<dbReference type="PANTHER" id="PTHR40980">
    <property type="entry name" value="PLUG DOMAIN-CONTAINING PROTEIN"/>
    <property type="match status" value="1"/>
</dbReference>
<feature type="domain" description="TonB-dependent receptor plug" evidence="8">
    <location>
        <begin position="77"/>
        <end position="176"/>
    </location>
</feature>
<feature type="region of interest" description="Disordered" evidence="5">
    <location>
        <begin position="25"/>
        <end position="58"/>
    </location>
</feature>
<dbReference type="AlphaFoldDB" id="A0A4Q1KJ29"/>
<evidence type="ECO:0000256" key="6">
    <source>
        <dbReference type="SAM" id="SignalP"/>
    </source>
</evidence>
<dbReference type="Proteomes" id="UP000290958">
    <property type="component" value="Unassembled WGS sequence"/>
</dbReference>
<organism evidence="9 10">
    <name type="scientific">Sphingobium fluviale</name>
    <dbReference type="NCBI Taxonomy" id="2506423"/>
    <lineage>
        <taxon>Bacteria</taxon>
        <taxon>Pseudomonadati</taxon>
        <taxon>Pseudomonadota</taxon>
        <taxon>Alphaproteobacteria</taxon>
        <taxon>Sphingomonadales</taxon>
        <taxon>Sphingomonadaceae</taxon>
        <taxon>Sphingobium</taxon>
    </lineage>
</organism>
<reference evidence="10" key="1">
    <citation type="submission" date="2019-01" db="EMBL/GenBank/DDBJ databases">
        <title>Cytophagaceae bacterium strain CAR-16.</title>
        <authorList>
            <person name="Chen W.-M."/>
        </authorList>
    </citation>
    <scope>NUCLEOTIDE SEQUENCE [LARGE SCALE GENOMIC DNA]</scope>
    <source>
        <strain evidence="10">CHR27</strain>
    </source>
</reference>
<evidence type="ECO:0000259" key="7">
    <source>
        <dbReference type="Pfam" id="PF00593"/>
    </source>
</evidence>
<dbReference type="InterPro" id="IPR012910">
    <property type="entry name" value="Plug_dom"/>
</dbReference>
<keyword evidence="9" id="KW-0675">Receptor</keyword>
<dbReference type="InterPro" id="IPR000531">
    <property type="entry name" value="Beta-barrel_TonB"/>
</dbReference>